<organism evidence="5 6">
    <name type="scientific">Friedmanniomyces simplex</name>
    <dbReference type="NCBI Taxonomy" id="329884"/>
    <lineage>
        <taxon>Eukaryota</taxon>
        <taxon>Fungi</taxon>
        <taxon>Dikarya</taxon>
        <taxon>Ascomycota</taxon>
        <taxon>Pezizomycotina</taxon>
        <taxon>Dothideomycetes</taxon>
        <taxon>Dothideomycetidae</taxon>
        <taxon>Mycosphaerellales</taxon>
        <taxon>Teratosphaeriaceae</taxon>
        <taxon>Friedmanniomyces</taxon>
    </lineage>
</organism>
<proteinExistence type="inferred from homology"/>
<feature type="region of interest" description="Disordered" evidence="2">
    <location>
        <begin position="671"/>
        <end position="718"/>
    </location>
</feature>
<evidence type="ECO:0000313" key="5">
    <source>
        <dbReference type="EMBL" id="TKA73050.1"/>
    </source>
</evidence>
<feature type="domain" description="Peptidase A1" evidence="4">
    <location>
        <begin position="24"/>
        <end position="349"/>
    </location>
</feature>
<comment type="caution">
    <text evidence="5">The sequence shown here is derived from an EMBL/GenBank/DDBJ whole genome shotgun (WGS) entry which is preliminary data.</text>
</comment>
<reference evidence="5 6" key="1">
    <citation type="submission" date="2017-03" db="EMBL/GenBank/DDBJ databases">
        <title>Genomes of endolithic fungi from Antarctica.</title>
        <authorList>
            <person name="Coleine C."/>
            <person name="Masonjones S."/>
            <person name="Stajich J.E."/>
        </authorList>
    </citation>
    <scope>NUCLEOTIDE SEQUENCE [LARGE SCALE GENOMIC DNA]</scope>
    <source>
        <strain evidence="5 6">CCFEE 5184</strain>
    </source>
</reference>
<dbReference type="GO" id="GO:0006508">
    <property type="term" value="P:proteolysis"/>
    <property type="evidence" value="ECO:0007669"/>
    <property type="project" value="InterPro"/>
</dbReference>
<dbReference type="OrthoDB" id="4074350at2759"/>
<gene>
    <name evidence="5" type="ORF">B0A55_08129</name>
</gene>
<dbReference type="PROSITE" id="PS51767">
    <property type="entry name" value="PEPTIDASE_A1"/>
    <property type="match status" value="1"/>
</dbReference>
<accession>A0A4U0X8Y3</accession>
<evidence type="ECO:0000259" key="4">
    <source>
        <dbReference type="PROSITE" id="PS51767"/>
    </source>
</evidence>
<name>A0A4U0X8Y3_9PEZI</name>
<dbReference type="Proteomes" id="UP000309340">
    <property type="component" value="Unassembled WGS sequence"/>
</dbReference>
<dbReference type="PANTHER" id="PTHR47966:SF51">
    <property type="entry name" value="BETA-SITE APP-CLEAVING ENZYME, ISOFORM A-RELATED"/>
    <property type="match status" value="1"/>
</dbReference>
<dbReference type="GO" id="GO:0000324">
    <property type="term" value="C:fungal-type vacuole"/>
    <property type="evidence" value="ECO:0007669"/>
    <property type="project" value="TreeGrafter"/>
</dbReference>
<dbReference type="PANTHER" id="PTHR47966">
    <property type="entry name" value="BETA-SITE APP-CLEAVING ENZYME, ISOFORM A-RELATED"/>
    <property type="match status" value="1"/>
</dbReference>
<dbReference type="AlphaFoldDB" id="A0A4U0X8Y3"/>
<feature type="compositionally biased region" description="Polar residues" evidence="2">
    <location>
        <begin position="678"/>
        <end position="688"/>
    </location>
</feature>
<dbReference type="InterPro" id="IPR021109">
    <property type="entry name" value="Peptidase_aspartic_dom_sf"/>
</dbReference>
<dbReference type="InterPro" id="IPR001461">
    <property type="entry name" value="Aspartic_peptidase_A1"/>
</dbReference>
<feature type="transmembrane region" description="Helical" evidence="3">
    <location>
        <begin position="387"/>
        <end position="412"/>
    </location>
</feature>
<keyword evidence="3" id="KW-1133">Transmembrane helix</keyword>
<dbReference type="GO" id="GO:0004190">
    <property type="term" value="F:aspartic-type endopeptidase activity"/>
    <property type="evidence" value="ECO:0007669"/>
    <property type="project" value="InterPro"/>
</dbReference>
<dbReference type="Gene3D" id="2.40.70.10">
    <property type="entry name" value="Acid Proteases"/>
    <property type="match status" value="2"/>
</dbReference>
<evidence type="ECO:0000256" key="3">
    <source>
        <dbReference type="SAM" id="Phobius"/>
    </source>
</evidence>
<dbReference type="EMBL" id="NAJQ01000282">
    <property type="protein sequence ID" value="TKA73050.1"/>
    <property type="molecule type" value="Genomic_DNA"/>
</dbReference>
<sequence>MASEILPFIVAPTYRFDGDDGSWSTFAIEVGSPPQAFRVLPATVGEEIWVPVVEGCDGQLTNVSNCGDLRGANAFQGRLSRGFQYNESTTWNELPGDPYVLSDGQNLTGNGNTGLYGLDTVALGDGAAGGYGASLQKQTVAGIAQQDFWLGSFGLGTSPGKFSSDTVPSLMAALKNQSTIPSLSYSYTAGRSYASPQLPGSLILGGYDQARLSLNPLPVNLPINTMQSQSLQLGLWLPADACAFFADAFGLTYTGESNYYVLNQTMHEQLKASNPSLTFAVGTLGGSTINIDFPYSAFDHNLTMPLSESPYPYFPLRQAANESQYTLGRVFLQEAYIVANWENATLTVGQATSQNGSVQPLLPPSQTATIPNVPASTPAPPGHQTGLATGAIAGIVIVIIALLAAGIGFWLFRICRRQRAAKADPNFGIVEAAGPEVQSGTAHEYYPPEKVDEEKSPYAPWVQISEVSQRPGLHERSTSELDNMQQIHEMQGAVHDRELMSTPVFELEGIHVGSELDVSEGTSDEILRLRQDTRRTPSSPRPGSGSSPPGLISYGEEVFATPLSEEPPTVMRDTAETVSSVCSSGIPFSSVRSSELLSLRSSGVPLLTPRASGDFRASMDMTPDESTLDTEDHRPTVQELAVAVLVTPVRGRDVRLSNVRTNETFGVRSSGFHVLSPTAGTESRSSMETAREEPLVEKDKDAASQHSWDKGDDHAHPP</sequence>
<evidence type="ECO:0000256" key="2">
    <source>
        <dbReference type="SAM" id="MobiDB-lite"/>
    </source>
</evidence>
<protein>
    <recommendedName>
        <fullName evidence="4">Peptidase A1 domain-containing protein</fullName>
    </recommendedName>
</protein>
<keyword evidence="3" id="KW-0472">Membrane</keyword>
<keyword evidence="3" id="KW-0812">Transmembrane</keyword>
<feature type="compositionally biased region" description="Low complexity" evidence="2">
    <location>
        <begin position="536"/>
        <end position="550"/>
    </location>
</feature>
<evidence type="ECO:0000256" key="1">
    <source>
        <dbReference type="ARBA" id="ARBA00007447"/>
    </source>
</evidence>
<feature type="region of interest" description="Disordered" evidence="2">
    <location>
        <begin position="530"/>
        <end position="554"/>
    </location>
</feature>
<dbReference type="STRING" id="329884.A0A4U0X8Y3"/>
<evidence type="ECO:0000313" key="6">
    <source>
        <dbReference type="Proteomes" id="UP000309340"/>
    </source>
</evidence>
<dbReference type="SUPFAM" id="SSF50630">
    <property type="entry name" value="Acid proteases"/>
    <property type="match status" value="1"/>
</dbReference>
<dbReference type="InterPro" id="IPR033121">
    <property type="entry name" value="PEPTIDASE_A1"/>
</dbReference>
<comment type="similarity">
    <text evidence="1">Belongs to the peptidase A1 family.</text>
</comment>
<dbReference type="PRINTS" id="PR00792">
    <property type="entry name" value="PEPSIN"/>
</dbReference>
<keyword evidence="6" id="KW-1185">Reference proteome</keyword>
<dbReference type="Pfam" id="PF00026">
    <property type="entry name" value="Asp"/>
    <property type="match status" value="1"/>
</dbReference>
<feature type="compositionally biased region" description="Basic and acidic residues" evidence="2">
    <location>
        <begin position="689"/>
        <end position="718"/>
    </location>
</feature>